<keyword evidence="7" id="KW-0865">Zymogen</keyword>
<feature type="signal peptide" evidence="8">
    <location>
        <begin position="1"/>
        <end position="17"/>
    </location>
</feature>
<evidence type="ECO:0000256" key="7">
    <source>
        <dbReference type="ARBA" id="ARBA00023145"/>
    </source>
</evidence>
<evidence type="ECO:0000256" key="8">
    <source>
        <dbReference type="RuleBase" id="RU366073"/>
    </source>
</evidence>
<comment type="caution">
    <text evidence="13">The sequence shown here is derived from an EMBL/GenBank/DDBJ whole genome shotgun (WGS) entry which is preliminary data.</text>
</comment>
<dbReference type="SUPFAM" id="SSF55486">
    <property type="entry name" value="Metalloproteases ('zincins'), catalytic domain"/>
    <property type="match status" value="1"/>
</dbReference>
<proteinExistence type="inferred from homology"/>
<dbReference type="PANTHER" id="PTHR33794">
    <property type="entry name" value="BACILLOLYSIN"/>
    <property type="match status" value="1"/>
</dbReference>
<dbReference type="RefSeq" id="WP_224163252.1">
    <property type="nucleotide sequence ID" value="NZ_JAIRBT010000020.1"/>
</dbReference>
<feature type="region of interest" description="Disordered" evidence="9">
    <location>
        <begin position="473"/>
        <end position="499"/>
    </location>
</feature>
<dbReference type="InterPro" id="IPR050728">
    <property type="entry name" value="Zinc_Metalloprotease_M4"/>
</dbReference>
<dbReference type="Gene3D" id="3.10.450.490">
    <property type="match status" value="1"/>
</dbReference>
<evidence type="ECO:0000256" key="4">
    <source>
        <dbReference type="ARBA" id="ARBA00022801"/>
    </source>
</evidence>
<dbReference type="EC" id="3.4.24.-" evidence="8"/>
<keyword evidence="5 8" id="KW-0862">Zinc</keyword>
<dbReference type="Pfam" id="PF04151">
    <property type="entry name" value="PPC"/>
    <property type="match status" value="1"/>
</dbReference>
<dbReference type="InterPro" id="IPR027268">
    <property type="entry name" value="Peptidase_M4/M1_CTD_sf"/>
</dbReference>
<keyword evidence="6 8" id="KW-0482">Metalloprotease</keyword>
<dbReference type="InterPro" id="IPR013856">
    <property type="entry name" value="Peptidase_M4_domain"/>
</dbReference>
<dbReference type="EMBL" id="JAIRBT010000020">
    <property type="protein sequence ID" value="MBZ6067408.1"/>
    <property type="molecule type" value="Genomic_DNA"/>
</dbReference>
<dbReference type="Gene3D" id="3.10.170.10">
    <property type="match status" value="1"/>
</dbReference>
<dbReference type="Gene3D" id="3.10.450.40">
    <property type="match status" value="1"/>
</dbReference>
<evidence type="ECO:0000259" key="11">
    <source>
        <dbReference type="Pfam" id="PF02868"/>
    </source>
</evidence>
<name>A0ABS7VEM5_9GAMM</name>
<protein>
    <recommendedName>
        <fullName evidence="8">Neutral metalloproteinase</fullName>
        <ecNumber evidence="8">3.4.24.-</ecNumber>
    </recommendedName>
</protein>
<evidence type="ECO:0000256" key="6">
    <source>
        <dbReference type="ARBA" id="ARBA00023049"/>
    </source>
</evidence>
<feature type="domain" description="Peptidase C-terminal archaeal/bacterial" evidence="12">
    <location>
        <begin position="518"/>
        <end position="579"/>
    </location>
</feature>
<dbReference type="Gene3D" id="1.10.390.10">
    <property type="entry name" value="Neutral Protease Domain 2"/>
    <property type="match status" value="1"/>
</dbReference>
<keyword evidence="8" id="KW-0732">Signal</keyword>
<feature type="domain" description="Peptidase M4" evidence="10">
    <location>
        <begin position="208"/>
        <end position="325"/>
    </location>
</feature>
<comment type="cofactor">
    <cofactor evidence="8">
        <name>Zn(2+)</name>
        <dbReference type="ChEBI" id="CHEBI:29105"/>
    </cofactor>
</comment>
<sequence>MKYFPCGVLLLSLPSMAADLIDIADLAVTPFAAPTGKDSLAFREEQRLTIGDQTWSRQQQLYQGIPVYGHSIVQGSGKGVLLAREGKVVTAIGEDIDSTTPTLGEREAIDIAEAEQGVAGGDAANARLLITLDGEQKARLAYLVDFLYPSGDGLARPFTLIDAHSGEVLDRWEGLTRQEARGYGGNQKSGRYDFSPGSSYGPMTVSPDCRMETPQVRTIDMGHQQYGGQVHRFSCPVNSARPVNGAYSPLNDAHYFGQKVFDLYREWLGVNPLRQQLVMRVHYGYQYGNAFWDGRQMTFGDGNAYMYPLATWDVIAHEVSHGFTEQNSGLEYRGMSGGINESFSDVSAAALGQYVHGSFNWKMGEHVMKQAEAMRYFIQPSRDGASIDHASRYYPGMDVHHSSGVFNKAFYHLATTQGWDIRKAFTAYATANRLYWGPTTDFQQGADGVCKAAAKLGYPTGDVANAFAQVGVQTSQCQGGDPRPEPTPEPQPPRDLEADRPLPLSLAQGEERHFRIPVTGAGMIWLQTYGGSGEVDLYAALDQAPSTSRYDCRSANQGNDEACGFEGVEGQTLYLMVRGRASHSSTYLLATQEEAQQGCNQLPQWSPYSFYRSGSEVTYQGYRFTALADNWGADPFANPWLWYYLAPCDQAG</sequence>
<evidence type="ECO:0000256" key="3">
    <source>
        <dbReference type="ARBA" id="ARBA00022723"/>
    </source>
</evidence>
<evidence type="ECO:0000313" key="13">
    <source>
        <dbReference type="EMBL" id="MBZ6067408.1"/>
    </source>
</evidence>
<dbReference type="InterPro" id="IPR023612">
    <property type="entry name" value="Peptidase_M4"/>
</dbReference>
<comment type="subcellular location">
    <subcellularLocation>
        <location evidence="8">Secreted</location>
    </subcellularLocation>
</comment>
<evidence type="ECO:0000259" key="12">
    <source>
        <dbReference type="Pfam" id="PF04151"/>
    </source>
</evidence>
<dbReference type="InterPro" id="IPR007280">
    <property type="entry name" value="Peptidase_C_arc/bac"/>
</dbReference>
<keyword evidence="2 8" id="KW-0645">Protease</keyword>
<dbReference type="Gene3D" id="2.60.120.380">
    <property type="match status" value="1"/>
</dbReference>
<gene>
    <name evidence="13" type="ORF">LA374_14495</name>
</gene>
<dbReference type="CDD" id="cd09597">
    <property type="entry name" value="M4_TLP"/>
    <property type="match status" value="1"/>
</dbReference>
<feature type="compositionally biased region" description="Basic and acidic residues" evidence="9">
    <location>
        <begin position="482"/>
        <end position="499"/>
    </location>
</feature>
<organism evidence="13 14">
    <name type="scientific">Aeromonas schubertii</name>
    <dbReference type="NCBI Taxonomy" id="652"/>
    <lineage>
        <taxon>Bacteria</taxon>
        <taxon>Pseudomonadati</taxon>
        <taxon>Pseudomonadota</taxon>
        <taxon>Gammaproteobacteria</taxon>
        <taxon>Aeromonadales</taxon>
        <taxon>Aeromonadaceae</taxon>
        <taxon>Aeromonas</taxon>
    </lineage>
</organism>
<feature type="domain" description="Peptidase M4 C-terminal" evidence="11">
    <location>
        <begin position="328"/>
        <end position="472"/>
    </location>
</feature>
<evidence type="ECO:0000256" key="5">
    <source>
        <dbReference type="ARBA" id="ARBA00022833"/>
    </source>
</evidence>
<reference evidence="13 14" key="1">
    <citation type="submission" date="2021-09" db="EMBL/GenBank/DDBJ databases">
        <title>Aeromonas schubertii isolated from Asian sea bass.</title>
        <authorList>
            <person name="Pinpimai K."/>
        </authorList>
    </citation>
    <scope>NUCLEOTIDE SEQUENCE [LARGE SCALE GENOMIC DNA]</scope>
    <source>
        <strain evidence="13 14">CHULA2021a</strain>
    </source>
</reference>
<keyword evidence="3" id="KW-0479">Metal-binding</keyword>
<evidence type="ECO:0000313" key="14">
    <source>
        <dbReference type="Proteomes" id="UP000774958"/>
    </source>
</evidence>
<evidence type="ECO:0000256" key="1">
    <source>
        <dbReference type="ARBA" id="ARBA00009388"/>
    </source>
</evidence>
<keyword evidence="4 8" id="KW-0378">Hydrolase</keyword>
<keyword evidence="14" id="KW-1185">Reference proteome</keyword>
<dbReference type="PRINTS" id="PR00730">
    <property type="entry name" value="THERMOLYSIN"/>
</dbReference>
<evidence type="ECO:0000259" key="10">
    <source>
        <dbReference type="Pfam" id="PF01447"/>
    </source>
</evidence>
<dbReference type="InterPro" id="IPR001570">
    <property type="entry name" value="Peptidase_M4_C_domain"/>
</dbReference>
<dbReference type="PANTHER" id="PTHR33794:SF1">
    <property type="entry name" value="BACILLOLYSIN"/>
    <property type="match status" value="1"/>
</dbReference>
<dbReference type="Pfam" id="PF01447">
    <property type="entry name" value="Peptidase_M4"/>
    <property type="match status" value="1"/>
</dbReference>
<accession>A0ABS7VEM5</accession>
<keyword evidence="8" id="KW-0964">Secreted</keyword>
<evidence type="ECO:0000256" key="2">
    <source>
        <dbReference type="ARBA" id="ARBA00022670"/>
    </source>
</evidence>
<feature type="chain" id="PRO_5044960785" description="Neutral metalloproteinase" evidence="8">
    <location>
        <begin position="18"/>
        <end position="652"/>
    </location>
</feature>
<dbReference type="Pfam" id="PF02868">
    <property type="entry name" value="Peptidase_M4_C"/>
    <property type="match status" value="1"/>
</dbReference>
<evidence type="ECO:0000256" key="9">
    <source>
        <dbReference type="SAM" id="MobiDB-lite"/>
    </source>
</evidence>
<dbReference type="Proteomes" id="UP000774958">
    <property type="component" value="Unassembled WGS sequence"/>
</dbReference>
<comment type="similarity">
    <text evidence="1 8">Belongs to the peptidase M4 family.</text>
</comment>
<comment type="function">
    <text evidence="8">Extracellular zinc metalloprotease.</text>
</comment>